<dbReference type="Pfam" id="PF16002">
    <property type="entry name" value="Headcase"/>
    <property type="match status" value="3"/>
</dbReference>
<evidence type="ECO:0000256" key="1">
    <source>
        <dbReference type="SAM" id="MobiDB-lite"/>
    </source>
</evidence>
<evidence type="ECO:0000313" key="2">
    <source>
        <dbReference type="EMBL" id="KAH9581704.1"/>
    </source>
</evidence>
<dbReference type="InterPro" id="IPR026066">
    <property type="entry name" value="Headcase"/>
</dbReference>
<feature type="compositionally biased region" description="Low complexity" evidence="1">
    <location>
        <begin position="483"/>
        <end position="512"/>
    </location>
</feature>
<dbReference type="PANTHER" id="PTHR13425:SF3">
    <property type="entry name" value="HEADCASE PROTEIN HOMOLOG"/>
    <property type="match status" value="1"/>
</dbReference>
<protein>
    <submittedName>
        <fullName evidence="2">Uncharacterized protein</fullName>
    </submittedName>
</protein>
<accession>A0A6A5DJV3</accession>
<name>A0A6A5DJV3_SCHHA</name>
<keyword evidence="3" id="KW-1185">Reference proteome</keyword>
<dbReference type="RefSeq" id="XP_051065739.1">
    <property type="nucleotide sequence ID" value="XM_051217104.1"/>
</dbReference>
<feature type="compositionally biased region" description="Low complexity" evidence="1">
    <location>
        <begin position="444"/>
        <end position="463"/>
    </location>
</feature>
<feature type="compositionally biased region" description="Low complexity" evidence="1">
    <location>
        <begin position="321"/>
        <end position="342"/>
    </location>
</feature>
<dbReference type="CTD" id="24592402"/>
<organism evidence="2 3">
    <name type="scientific">Schistosoma haematobium</name>
    <name type="common">Blood fluke</name>
    <dbReference type="NCBI Taxonomy" id="6185"/>
    <lineage>
        <taxon>Eukaryota</taxon>
        <taxon>Metazoa</taxon>
        <taxon>Spiralia</taxon>
        <taxon>Lophotrochozoa</taxon>
        <taxon>Platyhelminthes</taxon>
        <taxon>Trematoda</taxon>
        <taxon>Digenea</taxon>
        <taxon>Strigeidida</taxon>
        <taxon>Schistosomatoidea</taxon>
        <taxon>Schistosomatidae</taxon>
        <taxon>Schistosoma</taxon>
    </lineage>
</organism>
<reference evidence="2" key="2">
    <citation type="journal article" date="2019" name="Gigascience">
        <title>High-quality Schistosoma haematobium genome achieved by single-molecule and long-range sequencing.</title>
        <authorList>
            <person name="Stroehlein A.J."/>
            <person name="Korhonen P.K."/>
            <person name="Chong T.M."/>
            <person name="Lim Y.L."/>
            <person name="Chan K.G."/>
            <person name="Webster B."/>
            <person name="Rollinson D."/>
            <person name="Brindley P.J."/>
            <person name="Gasser R.B."/>
            <person name="Young N.D."/>
        </authorList>
    </citation>
    <scope>NUCLEOTIDE SEQUENCE</scope>
</reference>
<evidence type="ECO:0000313" key="3">
    <source>
        <dbReference type="Proteomes" id="UP000471633"/>
    </source>
</evidence>
<dbReference type="InterPro" id="IPR031947">
    <property type="entry name" value="Headcase_mid"/>
</dbReference>
<dbReference type="Proteomes" id="UP000471633">
    <property type="component" value="Unassembled WGS sequence"/>
</dbReference>
<feature type="region of interest" description="Disordered" evidence="1">
    <location>
        <begin position="850"/>
        <end position="873"/>
    </location>
</feature>
<reference evidence="2" key="1">
    <citation type="journal article" date="2012" name="Nat. Genet.">
        <title>Whole-genome sequence of Schistosoma haematobium.</title>
        <authorList>
            <person name="Young N.D."/>
            <person name="Jex A.R."/>
            <person name="Li B."/>
            <person name="Liu S."/>
            <person name="Yang L."/>
            <person name="Xiong Z."/>
            <person name="Li Y."/>
            <person name="Cantacessi C."/>
            <person name="Hall R.S."/>
            <person name="Xu X."/>
            <person name="Chen F."/>
            <person name="Wu X."/>
            <person name="Zerlotini A."/>
            <person name="Oliveira G."/>
            <person name="Hofmann A."/>
            <person name="Zhang G."/>
            <person name="Fang X."/>
            <person name="Kang Y."/>
            <person name="Campbell B.E."/>
            <person name="Loukas A."/>
            <person name="Ranganathan S."/>
            <person name="Rollinson D."/>
            <person name="Rinaldi G."/>
            <person name="Brindley P.J."/>
            <person name="Yang H."/>
            <person name="Wang J."/>
            <person name="Wang J."/>
            <person name="Gasser R.B."/>
        </authorList>
    </citation>
    <scope>NUCLEOTIDE SEQUENCE</scope>
</reference>
<feature type="region of interest" description="Disordered" evidence="1">
    <location>
        <begin position="444"/>
        <end position="538"/>
    </location>
</feature>
<comment type="caution">
    <text evidence="2">The sequence shown here is derived from an EMBL/GenBank/DDBJ whole genome shotgun (WGS) entry which is preliminary data.</text>
</comment>
<dbReference type="KEGG" id="shx:MS3_00008763"/>
<reference evidence="2" key="4">
    <citation type="journal article" date="2022" name="PLoS Pathog.">
        <title>Chromosome-level genome of Schistosoma haematobium underpins genome-wide explorations of molecular variation.</title>
        <authorList>
            <person name="Stroehlein A.J."/>
            <person name="Korhonen P.K."/>
            <person name="Lee V.V."/>
            <person name="Ralph S.A."/>
            <person name="Mentink-Kane M."/>
            <person name="You H."/>
            <person name="McManus D.P."/>
            <person name="Tchuente L.T."/>
            <person name="Stothard J.R."/>
            <person name="Kaur P."/>
            <person name="Dudchenko O."/>
            <person name="Aiden E.L."/>
            <person name="Yang B."/>
            <person name="Yang H."/>
            <person name="Emery A.M."/>
            <person name="Webster B.L."/>
            <person name="Brindley P.J."/>
            <person name="Rollinson D."/>
            <person name="Chang B.C.H."/>
            <person name="Gasser R.B."/>
            <person name="Young N.D."/>
        </authorList>
    </citation>
    <scope>NUCLEOTIDE SEQUENCE</scope>
</reference>
<reference evidence="2" key="3">
    <citation type="submission" date="2021-06" db="EMBL/GenBank/DDBJ databases">
        <title>Chromosome-level genome assembly for S. haematobium.</title>
        <authorList>
            <person name="Stroehlein A.J."/>
        </authorList>
    </citation>
    <scope>NUCLEOTIDE SEQUENCE</scope>
</reference>
<feature type="region of interest" description="Disordered" evidence="1">
    <location>
        <begin position="741"/>
        <end position="761"/>
    </location>
</feature>
<dbReference type="EMBL" id="AMPZ03000006">
    <property type="protein sequence ID" value="KAH9581704.1"/>
    <property type="molecule type" value="Genomic_DNA"/>
</dbReference>
<gene>
    <name evidence="2" type="ORF">MS3_00008763</name>
</gene>
<feature type="compositionally biased region" description="Low complexity" evidence="1">
    <location>
        <begin position="747"/>
        <end position="756"/>
    </location>
</feature>
<dbReference type="AlphaFoldDB" id="A0A6A5DJV3"/>
<dbReference type="GeneID" id="24592402"/>
<sequence length="944" mass="104987">MSEEQHININNEYCPITRLSYPLSYLTGINEDIRGELVHSIIDLQQQQEQQEQQQEQSMNTCGVPINVCCVCSNDENDLQSLHSDVQVLCATPGCKYNGPIHRKCLEHWDACCDFYCHLLNNSFNNSLLQKSSTFETISTIKPTISSSLSSSILSNFNDSPLHKSFIEGLFRLYECPACGQYTLYRSSIHSTVSSTSNATGQTSQTLSSTTSNHFTSVLCAIQYATEKLNQSENSIQSTLLHSDPYSQCKQYTSNSPVNYIGSMELSPNFLDDLKSQSKIPITNSSTTVRSHSYVQPPLITDRFSDILRRYSLSRETNDPTKFSTSNTSSSMSSGYHSGLSTGEHTVDPSRRCSDNSYDQFMLSMKGEDIMKGNEDNCIPWEITNNQTGQSIPRALIKGKLPNDATMLNDVIKYSIDSSMPTTRKSYSSTVNLDDLFDRSLDTTVNNNTTNNNDKNNNVGNTNLMNRPLSAIGSRRHHSTPDGSGNISSSTVGGTTNTTTTTTITTTTTNTSFHHNVKSNPSWSNDSIGKSRTTHWHGNSNIETKMKKVVNTKGNIFLQRNDFNVFMNLPNYKQNAYFIQMDDDSCTGNEDTRAFLLAQLTNHRVSEVYCLACQQILPIYDHFPVIDGIFFISPLCHRSNEGHRKGGGLRVTWHTNGIQNQSVQQQQQTHRAHNVTTNNTDNSSISNHLISSTNDYQSINEVALKLLAPLKIISPPPGCLGPRQQLNSTQHNMISTGTVGGAGSNQGAGNNNNNSSIPSRFSTNNSSTRQCRYLHALCLNCMHSENMMTTGRVNDLKRIKCKICSKPWSGTSLLVGGLYTYDIFAAVPCCSAHLTCGSCQSRLDNLSLSSNSTISSSPSSTTTNTTTTTSTLQLSSNDLPHQHQYHDQNQFPINNIDQSINNLTIKSYPLNYFSQYSNLIICPYCSKVDYHFVKLFEDYYEVNN</sequence>
<feature type="region of interest" description="Disordered" evidence="1">
    <location>
        <begin position="317"/>
        <end position="353"/>
    </location>
</feature>
<proteinExistence type="predicted"/>
<dbReference type="PANTHER" id="PTHR13425">
    <property type="entry name" value="HEADCASE PROTEIN"/>
    <property type="match status" value="1"/>
</dbReference>
<feature type="compositionally biased region" description="Polar residues" evidence="1">
    <location>
        <begin position="518"/>
        <end position="538"/>
    </location>
</feature>